<feature type="compositionally biased region" description="Basic and acidic residues" evidence="3">
    <location>
        <begin position="542"/>
        <end position="564"/>
    </location>
</feature>
<dbReference type="Gene3D" id="2.60.120.200">
    <property type="match status" value="2"/>
</dbReference>
<dbReference type="PANTHER" id="PTHR24637:SF421">
    <property type="entry name" value="CUTICLE COLLAGEN DPY-2"/>
    <property type="match status" value="1"/>
</dbReference>
<evidence type="ECO:0000256" key="2">
    <source>
        <dbReference type="ARBA" id="ARBA00022737"/>
    </source>
</evidence>
<feature type="region of interest" description="Disordered" evidence="3">
    <location>
        <begin position="1"/>
        <end position="25"/>
    </location>
</feature>
<proteinExistence type="predicted"/>
<reference evidence="5 6" key="1">
    <citation type="submission" date="2021-06" db="EMBL/GenBank/DDBJ databases">
        <authorList>
            <person name="Palmer J.M."/>
        </authorList>
    </citation>
    <scope>NUCLEOTIDE SEQUENCE [LARGE SCALE GENOMIC DNA]</scope>
    <source>
        <strain evidence="5 6">GA_2019</strain>
        <tissue evidence="5">Muscle</tissue>
    </source>
</reference>
<feature type="region of interest" description="Disordered" evidence="3">
    <location>
        <begin position="413"/>
        <end position="440"/>
    </location>
</feature>
<organism evidence="5 6">
    <name type="scientific">Goodea atripinnis</name>
    <dbReference type="NCBI Taxonomy" id="208336"/>
    <lineage>
        <taxon>Eukaryota</taxon>
        <taxon>Metazoa</taxon>
        <taxon>Chordata</taxon>
        <taxon>Craniata</taxon>
        <taxon>Vertebrata</taxon>
        <taxon>Euteleostomi</taxon>
        <taxon>Actinopterygii</taxon>
        <taxon>Neopterygii</taxon>
        <taxon>Teleostei</taxon>
        <taxon>Neoteleostei</taxon>
        <taxon>Acanthomorphata</taxon>
        <taxon>Ovalentaria</taxon>
        <taxon>Atherinomorphae</taxon>
        <taxon>Cyprinodontiformes</taxon>
        <taxon>Goodeidae</taxon>
        <taxon>Goodea</taxon>
    </lineage>
</organism>
<dbReference type="InterPro" id="IPR013320">
    <property type="entry name" value="ConA-like_dom_sf"/>
</dbReference>
<evidence type="ECO:0000313" key="6">
    <source>
        <dbReference type="Proteomes" id="UP001476798"/>
    </source>
</evidence>
<dbReference type="PANTHER" id="PTHR24637">
    <property type="entry name" value="COLLAGEN"/>
    <property type="match status" value="1"/>
</dbReference>
<dbReference type="SUPFAM" id="SSF49899">
    <property type="entry name" value="Concanavalin A-like lectins/glucanases"/>
    <property type="match status" value="2"/>
</dbReference>
<evidence type="ECO:0000256" key="1">
    <source>
        <dbReference type="ARBA" id="ARBA00022729"/>
    </source>
</evidence>
<comment type="caution">
    <text evidence="5">The sequence shown here is derived from an EMBL/GenBank/DDBJ whole genome shotgun (WGS) entry which is preliminary data.</text>
</comment>
<accession>A0ABV0NTM2</accession>
<keyword evidence="2" id="KW-0677">Repeat</keyword>
<feature type="region of interest" description="Disordered" evidence="3">
    <location>
        <begin position="535"/>
        <end position="586"/>
    </location>
</feature>
<evidence type="ECO:0000256" key="3">
    <source>
        <dbReference type="SAM" id="MobiDB-lite"/>
    </source>
</evidence>
<sequence length="586" mass="63712">MQTSRQRDEESGVSLHQLIGDPPPDSITKVSGRVGEPAYRFTLAASSGQPARGHVPSPFYRDFTLIFNIKPSTPAASILFSITDSSQKLMYIGVKLSTVQSGHQKIQFFYTEPDSEASYEAASFDVTSLVNKWTLFALSVNDEQLRFYQECDTDPQVVRFERSPDPMDLDTGSERTHLFNTFLFVSQGSGDKKQRVTIQQLIGDPPPKGIEAVVQAGWTSYRFISDAKTEQPALAHVPNPFYRDFSLVFDFQTYNPSAAVLFSITDGSEKLIHIGVKLSAARANRRMVKFFYTKPGSAASKEMASFEVPDTTLSYVFALSVLGDQLTFNTDCDKEPEVVKIQRSPDPIILDPRAKIFVGQAGKADNDTFKRNSKVSPLGTDSVSTHSTETRISGPAAEVLRLGDGSVVQQVAGLPGPPGPLGLDGAEGPPGADGESGDKNEVLNALSGLRGPPGPQVAMLEVVYSLPVLSLPALSHLNFLMSSRVHLALLVYLDLRDQKETKGMLVLQDMLLRASQVLRGLQDLLDLPERMRSTQGITQNELKGEIGLKGEKGEPGGGYHDPRHSGGAVGPPGAPGPRVRPPHRNH</sequence>
<evidence type="ECO:0000259" key="4">
    <source>
        <dbReference type="SMART" id="SM00210"/>
    </source>
</evidence>
<name>A0ABV0NTM2_9TELE</name>
<feature type="compositionally biased region" description="Polar residues" evidence="3">
    <location>
        <begin position="379"/>
        <end position="391"/>
    </location>
</feature>
<feature type="compositionally biased region" description="Basic and acidic residues" evidence="3">
    <location>
        <begin position="1"/>
        <end position="10"/>
    </location>
</feature>
<feature type="domain" description="Thrombospondin-like N-terminal" evidence="4">
    <location>
        <begin position="12"/>
        <end position="205"/>
    </location>
</feature>
<keyword evidence="6" id="KW-1185">Reference proteome</keyword>
<evidence type="ECO:0000313" key="5">
    <source>
        <dbReference type="EMBL" id="MEQ2174194.1"/>
    </source>
</evidence>
<keyword evidence="1" id="KW-0732">Signal</keyword>
<feature type="compositionally biased region" description="Low complexity" evidence="3">
    <location>
        <begin position="421"/>
        <end position="433"/>
    </location>
</feature>
<gene>
    <name evidence="5" type="ORF">GOODEAATRI_005358</name>
</gene>
<dbReference type="EMBL" id="JAHRIO010050218">
    <property type="protein sequence ID" value="MEQ2174194.1"/>
    <property type="molecule type" value="Genomic_DNA"/>
</dbReference>
<feature type="region of interest" description="Disordered" evidence="3">
    <location>
        <begin position="368"/>
        <end position="395"/>
    </location>
</feature>
<protein>
    <recommendedName>
        <fullName evidence="4">Thrombospondin-like N-terminal domain-containing protein</fullName>
    </recommendedName>
</protein>
<dbReference type="SMART" id="SM00210">
    <property type="entry name" value="TSPN"/>
    <property type="match status" value="1"/>
</dbReference>
<dbReference type="InterPro" id="IPR048287">
    <property type="entry name" value="TSPN-like_N"/>
</dbReference>
<dbReference type="Proteomes" id="UP001476798">
    <property type="component" value="Unassembled WGS sequence"/>
</dbReference>